<evidence type="ECO:0000313" key="8">
    <source>
        <dbReference type="Proteomes" id="UP000186804"/>
    </source>
</evidence>
<evidence type="ECO:0000256" key="5">
    <source>
        <dbReference type="SAM" id="Phobius"/>
    </source>
</evidence>
<keyword evidence="4 5" id="KW-0472">Membrane</keyword>
<dbReference type="OrthoDB" id="2250022at2759"/>
<keyword evidence="3 5" id="KW-1133">Transmembrane helix</keyword>
<gene>
    <name evidence="7" type="ORF">cand_004280</name>
</gene>
<keyword evidence="2 5" id="KW-0812">Transmembrane</keyword>
<dbReference type="InterPro" id="IPR020846">
    <property type="entry name" value="MFS_dom"/>
</dbReference>
<sequence>MSYNLNTDAAVIDTLSVASIGCSNAEVKTCKTTFGRSHEDTDRLELAITNNPNNWVTLGFYCCLVLMLMFAIFICYADRTVMPSCIKIIGLDFNFSKSEQGLILSFFYAGYIWTQIIGGYLSDTTRFGGKGVLLLGVFFWSLSMIATCLGQWLNFVGFLMARITLGIGQGVAFPAVNSIVGRYIPSQNSTTVVGMIIASSYIGAGAAAFVTPPILNSIGWKGVFYIFGALGILWCLVWLFLDVTNLKWTISPKFVEFYKFERRSKPKEVYKTVEILEIDSYYKSSLERNVNIQDNQVREHQDISPKVISSSVIFSNDSKYLDDPSKSLKTTQRKENFKLVSHFLKYKSVWAIIFAQYGHSWTQFGFVTWLPVYYSDVNLVSSHTLGYYTTPPWIIQAISIIIFGYIADWLVVQRKCRPIVVRKIFQSCSMVFPAILQITLIVLNQFEWVSPIYSVTIVSLMSIFNTMSCGGVTVNQFDIAPTAPALVYSIGNTSGTFAGLLSVSITGFILHKSQGDVEETNMKEHSLALVRWSIVLLVYAIHNIIGAILYIFLGDDKPIDLTQEENSE</sequence>
<dbReference type="GeneID" id="92364613"/>
<feature type="transmembrane region" description="Helical" evidence="5">
    <location>
        <begin position="349"/>
        <end position="373"/>
    </location>
</feature>
<dbReference type="PROSITE" id="PS50850">
    <property type="entry name" value="MFS"/>
    <property type="match status" value="1"/>
</dbReference>
<keyword evidence="8" id="KW-1185">Reference proteome</keyword>
<name>A0A1J4MNN3_9CRYT</name>
<dbReference type="PANTHER" id="PTHR11662">
    <property type="entry name" value="SOLUTE CARRIER FAMILY 17"/>
    <property type="match status" value="1"/>
</dbReference>
<organism evidence="7 8">
    <name type="scientific">Cryptosporidium andersoni</name>
    <dbReference type="NCBI Taxonomy" id="117008"/>
    <lineage>
        <taxon>Eukaryota</taxon>
        <taxon>Sar</taxon>
        <taxon>Alveolata</taxon>
        <taxon>Apicomplexa</taxon>
        <taxon>Conoidasida</taxon>
        <taxon>Coccidia</taxon>
        <taxon>Eucoccidiorida</taxon>
        <taxon>Eimeriorina</taxon>
        <taxon>Cryptosporidiidae</taxon>
        <taxon>Cryptosporidium</taxon>
    </lineage>
</organism>
<feature type="transmembrane region" description="Helical" evidence="5">
    <location>
        <begin position="222"/>
        <end position="241"/>
    </location>
</feature>
<reference evidence="7 8" key="1">
    <citation type="submission" date="2016-10" db="EMBL/GenBank/DDBJ databases">
        <title>Reductive evolution of mitochondrial metabolism and differential evolution of invasion-related proteins in Cryptosporidium.</title>
        <authorList>
            <person name="Liu S."/>
            <person name="Roellig D.M."/>
            <person name="Guo Y."/>
            <person name="Li N."/>
            <person name="Frace M.A."/>
            <person name="Tang K."/>
            <person name="Zhang L."/>
            <person name="Feng Y."/>
            <person name="Xiao L."/>
        </authorList>
    </citation>
    <scope>NUCLEOTIDE SEQUENCE [LARGE SCALE GENOMIC DNA]</scope>
    <source>
        <strain evidence="7">30847</strain>
    </source>
</reference>
<feature type="transmembrane region" description="Helical" evidence="5">
    <location>
        <begin position="486"/>
        <end position="510"/>
    </location>
</feature>
<feature type="transmembrane region" description="Helical" evidence="5">
    <location>
        <begin position="424"/>
        <end position="446"/>
    </location>
</feature>
<feature type="transmembrane region" description="Helical" evidence="5">
    <location>
        <begin position="452"/>
        <end position="474"/>
    </location>
</feature>
<dbReference type="RefSeq" id="XP_067067337.1">
    <property type="nucleotide sequence ID" value="XM_067210671.1"/>
</dbReference>
<dbReference type="Gene3D" id="1.20.1250.20">
    <property type="entry name" value="MFS general substrate transporter like domains"/>
    <property type="match status" value="2"/>
</dbReference>
<feature type="transmembrane region" description="Helical" evidence="5">
    <location>
        <begin position="192"/>
        <end position="210"/>
    </location>
</feature>
<feature type="transmembrane region" description="Helical" evidence="5">
    <location>
        <begin position="58"/>
        <end position="77"/>
    </location>
</feature>
<dbReference type="Pfam" id="PF07690">
    <property type="entry name" value="MFS_1"/>
    <property type="match status" value="1"/>
</dbReference>
<dbReference type="PANTHER" id="PTHR11662:SF399">
    <property type="entry name" value="FI19708P1-RELATED"/>
    <property type="match status" value="1"/>
</dbReference>
<evidence type="ECO:0000259" key="6">
    <source>
        <dbReference type="PROSITE" id="PS50850"/>
    </source>
</evidence>
<dbReference type="GO" id="GO:0022857">
    <property type="term" value="F:transmembrane transporter activity"/>
    <property type="evidence" value="ECO:0007669"/>
    <property type="project" value="InterPro"/>
</dbReference>
<evidence type="ECO:0000256" key="3">
    <source>
        <dbReference type="ARBA" id="ARBA00022989"/>
    </source>
</evidence>
<feature type="transmembrane region" description="Helical" evidence="5">
    <location>
        <begin position="159"/>
        <end position="180"/>
    </location>
</feature>
<feature type="transmembrane region" description="Helical" evidence="5">
    <location>
        <begin position="393"/>
        <end position="412"/>
    </location>
</feature>
<dbReference type="AlphaFoldDB" id="A0A1J4MNN3"/>
<dbReference type="Proteomes" id="UP000186804">
    <property type="component" value="Unassembled WGS sequence"/>
</dbReference>
<evidence type="ECO:0000256" key="1">
    <source>
        <dbReference type="ARBA" id="ARBA00004141"/>
    </source>
</evidence>
<dbReference type="GO" id="GO:0016020">
    <property type="term" value="C:membrane"/>
    <property type="evidence" value="ECO:0007669"/>
    <property type="project" value="UniProtKB-SubCell"/>
</dbReference>
<feature type="domain" description="Major facilitator superfamily (MFS) profile" evidence="6">
    <location>
        <begin position="64"/>
        <end position="558"/>
    </location>
</feature>
<dbReference type="InterPro" id="IPR011701">
    <property type="entry name" value="MFS"/>
</dbReference>
<protein>
    <submittedName>
        <fullName evidence="7">Major facilitator superfamily transporter</fullName>
    </submittedName>
</protein>
<comment type="caution">
    <text evidence="7">The sequence shown here is derived from an EMBL/GenBank/DDBJ whole genome shotgun (WGS) entry which is preliminary data.</text>
</comment>
<evidence type="ECO:0000256" key="4">
    <source>
        <dbReference type="ARBA" id="ARBA00023136"/>
    </source>
</evidence>
<feature type="transmembrane region" description="Helical" evidence="5">
    <location>
        <begin position="132"/>
        <end position="153"/>
    </location>
</feature>
<evidence type="ECO:0000256" key="2">
    <source>
        <dbReference type="ARBA" id="ARBA00022692"/>
    </source>
</evidence>
<feature type="transmembrane region" description="Helical" evidence="5">
    <location>
        <begin position="530"/>
        <end position="553"/>
    </location>
</feature>
<dbReference type="InterPro" id="IPR036259">
    <property type="entry name" value="MFS_trans_sf"/>
</dbReference>
<proteinExistence type="predicted"/>
<accession>A0A1J4MNN3</accession>
<dbReference type="SUPFAM" id="SSF103473">
    <property type="entry name" value="MFS general substrate transporter"/>
    <property type="match status" value="1"/>
</dbReference>
<dbReference type="VEuPathDB" id="CryptoDB:cand_004280"/>
<dbReference type="InterPro" id="IPR050382">
    <property type="entry name" value="MFS_Na/Anion_cotransporter"/>
</dbReference>
<comment type="subcellular location">
    <subcellularLocation>
        <location evidence="1">Membrane</location>
        <topology evidence="1">Multi-pass membrane protein</topology>
    </subcellularLocation>
</comment>
<evidence type="ECO:0000313" key="7">
    <source>
        <dbReference type="EMBL" id="OII75067.1"/>
    </source>
</evidence>
<dbReference type="EMBL" id="LRBS01000091">
    <property type="protein sequence ID" value="OII75067.1"/>
    <property type="molecule type" value="Genomic_DNA"/>
</dbReference>